<evidence type="ECO:0000313" key="1">
    <source>
        <dbReference type="EMBL" id="CAE0404258.1"/>
    </source>
</evidence>
<dbReference type="EMBL" id="HBIM01002753">
    <property type="protein sequence ID" value="CAE0404258.1"/>
    <property type="molecule type" value="Transcribed_RNA"/>
</dbReference>
<reference evidence="1" key="1">
    <citation type="submission" date="2021-01" db="EMBL/GenBank/DDBJ databases">
        <authorList>
            <person name="Corre E."/>
            <person name="Pelletier E."/>
            <person name="Niang G."/>
            <person name="Scheremetjew M."/>
            <person name="Finn R."/>
            <person name="Kale V."/>
            <person name="Holt S."/>
            <person name="Cochrane G."/>
            <person name="Meng A."/>
            <person name="Brown T."/>
            <person name="Cohen L."/>
        </authorList>
    </citation>
    <scope>NUCLEOTIDE SEQUENCE</scope>
    <source>
        <strain evidence="1">CCMP127</strain>
    </source>
</reference>
<accession>A0A7S3L020</accession>
<sequence length="165" mass="18639">MSEVFTRGVCLYAMARKTGKNKFKRPARAIRKIIKKLVRQRSLNQKHQLCLLNAEDKALSKNKGKASNSYREGIVTAARGGFLRDAALINERYADFLLNDVEDRQQASQQVGFAIRRYEERGAIRTVEELQSKYFDLLKDDIPKDLGFGGGRPSLCLDVLESSGL</sequence>
<name>A0A7S3L020_9STRA</name>
<gene>
    <name evidence="1" type="ORF">ACOF00016_LOCUS2411</name>
</gene>
<protein>
    <submittedName>
        <fullName evidence="1">Uncharacterized protein</fullName>
    </submittedName>
</protein>
<dbReference type="PANTHER" id="PTHR43642">
    <property type="entry name" value="HYBRID SIGNAL TRANSDUCTION HISTIDINE KINASE G"/>
    <property type="match status" value="1"/>
</dbReference>
<proteinExistence type="predicted"/>
<dbReference type="AlphaFoldDB" id="A0A7S3L020"/>
<dbReference type="PANTHER" id="PTHR43642:SF1">
    <property type="entry name" value="HYBRID SIGNAL TRANSDUCTION HISTIDINE KINASE G"/>
    <property type="match status" value="1"/>
</dbReference>
<organism evidence="1">
    <name type="scientific">Amphora coffeiformis</name>
    <dbReference type="NCBI Taxonomy" id="265554"/>
    <lineage>
        <taxon>Eukaryota</taxon>
        <taxon>Sar</taxon>
        <taxon>Stramenopiles</taxon>
        <taxon>Ochrophyta</taxon>
        <taxon>Bacillariophyta</taxon>
        <taxon>Bacillariophyceae</taxon>
        <taxon>Bacillariophycidae</taxon>
        <taxon>Thalassiophysales</taxon>
        <taxon>Catenulaceae</taxon>
        <taxon>Amphora</taxon>
    </lineage>
</organism>
<dbReference type="InterPro" id="IPR053159">
    <property type="entry name" value="Hybrid_Histidine_Kinase"/>
</dbReference>